<accession>A0ABV1M2H1</accession>
<dbReference type="Proteomes" id="UP001433638">
    <property type="component" value="Unassembled WGS sequence"/>
</dbReference>
<dbReference type="EC" id="2.7.7.65" evidence="1"/>
<evidence type="ECO:0000256" key="2">
    <source>
        <dbReference type="ARBA" id="ARBA00034247"/>
    </source>
</evidence>
<feature type="transmembrane region" description="Helical" evidence="4">
    <location>
        <begin position="76"/>
        <end position="94"/>
    </location>
</feature>
<keyword evidence="7" id="KW-1185">Reference proteome</keyword>
<keyword evidence="6" id="KW-0808">Transferase</keyword>
<dbReference type="InterPro" id="IPR048431">
    <property type="entry name" value="MASE8"/>
</dbReference>
<dbReference type="Gene3D" id="3.30.70.270">
    <property type="match status" value="1"/>
</dbReference>
<proteinExistence type="predicted"/>
<dbReference type="CDD" id="cd01949">
    <property type="entry name" value="GGDEF"/>
    <property type="match status" value="1"/>
</dbReference>
<keyword evidence="4" id="KW-1133">Transmembrane helix</keyword>
<comment type="caution">
    <text evidence="6">The sequence shown here is derived from an EMBL/GenBank/DDBJ whole genome shotgun (WGS) entry which is preliminary data.</text>
</comment>
<evidence type="ECO:0000313" key="6">
    <source>
        <dbReference type="EMBL" id="MEQ6290431.1"/>
    </source>
</evidence>
<feature type="transmembrane region" description="Helical" evidence="4">
    <location>
        <begin position="137"/>
        <end position="161"/>
    </location>
</feature>
<comment type="catalytic activity">
    <reaction evidence="2">
        <text>2 GTP = 3',3'-c-di-GMP + 2 diphosphate</text>
        <dbReference type="Rhea" id="RHEA:24898"/>
        <dbReference type="ChEBI" id="CHEBI:33019"/>
        <dbReference type="ChEBI" id="CHEBI:37565"/>
        <dbReference type="ChEBI" id="CHEBI:58805"/>
        <dbReference type="EC" id="2.7.7.65"/>
    </reaction>
</comment>
<feature type="region of interest" description="Disordered" evidence="3">
    <location>
        <begin position="1"/>
        <end position="22"/>
    </location>
</feature>
<evidence type="ECO:0000256" key="4">
    <source>
        <dbReference type="SAM" id="Phobius"/>
    </source>
</evidence>
<dbReference type="RefSeq" id="WP_349585916.1">
    <property type="nucleotide sequence ID" value="NZ_JBEFLD010000003.1"/>
</dbReference>
<evidence type="ECO:0000256" key="3">
    <source>
        <dbReference type="SAM" id="MobiDB-lite"/>
    </source>
</evidence>
<dbReference type="PROSITE" id="PS50887">
    <property type="entry name" value="GGDEF"/>
    <property type="match status" value="1"/>
</dbReference>
<gene>
    <name evidence="6" type="ORF">ABNW52_07365</name>
</gene>
<keyword evidence="4" id="KW-0812">Transmembrane</keyword>
<dbReference type="SMART" id="SM00267">
    <property type="entry name" value="GGDEF"/>
    <property type="match status" value="1"/>
</dbReference>
<feature type="transmembrane region" description="Helical" evidence="4">
    <location>
        <begin position="106"/>
        <end position="125"/>
    </location>
</feature>
<dbReference type="Pfam" id="PF00990">
    <property type="entry name" value="GGDEF"/>
    <property type="match status" value="1"/>
</dbReference>
<dbReference type="PANTHER" id="PTHR45138">
    <property type="entry name" value="REGULATORY COMPONENTS OF SENSORY TRANSDUCTION SYSTEM"/>
    <property type="match status" value="1"/>
</dbReference>
<dbReference type="InterPro" id="IPR043128">
    <property type="entry name" value="Rev_trsase/Diguanyl_cyclase"/>
</dbReference>
<dbReference type="InterPro" id="IPR050469">
    <property type="entry name" value="Diguanylate_Cyclase"/>
</dbReference>
<reference evidence="6" key="1">
    <citation type="submission" date="2024-06" db="EMBL/GenBank/DDBJ databases">
        <title>Genome sequence of Vogesella sp. MAHUQ-64.</title>
        <authorList>
            <person name="Huq M.A."/>
        </authorList>
    </citation>
    <scope>NUCLEOTIDE SEQUENCE</scope>
    <source>
        <strain evidence="6">MAHUQ-64</strain>
    </source>
</reference>
<feature type="compositionally biased region" description="Pro residues" evidence="3">
    <location>
        <begin position="8"/>
        <end position="18"/>
    </location>
</feature>
<feature type="domain" description="GGDEF" evidence="5">
    <location>
        <begin position="249"/>
        <end position="383"/>
    </location>
</feature>
<evidence type="ECO:0000313" key="7">
    <source>
        <dbReference type="Proteomes" id="UP001433638"/>
    </source>
</evidence>
<organism evidence="6 7">
    <name type="scientific">Vogesella oryzagri</name>
    <dbReference type="NCBI Taxonomy" id="3160864"/>
    <lineage>
        <taxon>Bacteria</taxon>
        <taxon>Pseudomonadati</taxon>
        <taxon>Pseudomonadota</taxon>
        <taxon>Betaproteobacteria</taxon>
        <taxon>Neisseriales</taxon>
        <taxon>Chromobacteriaceae</taxon>
        <taxon>Vogesella</taxon>
    </lineage>
</organism>
<dbReference type="GO" id="GO:0052621">
    <property type="term" value="F:diguanylate cyclase activity"/>
    <property type="evidence" value="ECO:0007669"/>
    <property type="project" value="UniProtKB-EC"/>
</dbReference>
<keyword evidence="6" id="KW-0548">Nucleotidyltransferase</keyword>
<protein>
    <recommendedName>
        <fullName evidence="1">diguanylate cyclase</fullName>
        <ecNumber evidence="1">2.7.7.65</ecNumber>
    </recommendedName>
</protein>
<evidence type="ECO:0000256" key="1">
    <source>
        <dbReference type="ARBA" id="ARBA00012528"/>
    </source>
</evidence>
<evidence type="ECO:0000259" key="5">
    <source>
        <dbReference type="PROSITE" id="PS50887"/>
    </source>
</evidence>
<dbReference type="EMBL" id="JBEFLD010000003">
    <property type="protein sequence ID" value="MEQ6290431.1"/>
    <property type="molecule type" value="Genomic_DNA"/>
</dbReference>
<dbReference type="Pfam" id="PF20968">
    <property type="entry name" value="MASE8"/>
    <property type="match status" value="1"/>
</dbReference>
<name>A0ABV1M2H1_9NEIS</name>
<sequence>MSHHLPTATPPEAPPPSIAGPLGLPAPQALPNGFLDAKFHDRRRYSQRMWQLSGLFATGMWVWDYVIDASGAQHTIGLRIGMGLLALAVAWSMAHPAMSPRNARLMIFAAAFMFDVLFFDILLRLNGGFIYGIGGYMYFQMAGFLVLQGLSFPLIMSAHILFSLGPHLQALLNPQLAFPHLLYAVQIWPATGLAIAAQYALYREYVHGYQLRLQLAEMAMQDPLTGAMNRRAFRDGATGLIANAQRQRQGVALLMMDADFFKRINDEHGHAMGDAVLRQLTAIMQDVLRRNDLFCRWGGEEFVALLQGMAAEDALEVAERIRQRVQQAEVPLPQGGSVRITVSIGVAAAKADDTELEQLIYAADTALYRAKFAGRNQVSLSVN</sequence>
<feature type="transmembrane region" description="Helical" evidence="4">
    <location>
        <begin position="181"/>
        <end position="202"/>
    </location>
</feature>
<dbReference type="NCBIfam" id="TIGR00254">
    <property type="entry name" value="GGDEF"/>
    <property type="match status" value="1"/>
</dbReference>
<dbReference type="InterPro" id="IPR000160">
    <property type="entry name" value="GGDEF_dom"/>
</dbReference>
<dbReference type="SUPFAM" id="SSF55073">
    <property type="entry name" value="Nucleotide cyclase"/>
    <property type="match status" value="1"/>
</dbReference>
<dbReference type="PANTHER" id="PTHR45138:SF9">
    <property type="entry name" value="DIGUANYLATE CYCLASE DGCM-RELATED"/>
    <property type="match status" value="1"/>
</dbReference>
<dbReference type="InterPro" id="IPR029787">
    <property type="entry name" value="Nucleotide_cyclase"/>
</dbReference>
<keyword evidence="4" id="KW-0472">Membrane</keyword>